<dbReference type="EMBL" id="GGEC01044261">
    <property type="protein sequence ID" value="MBX24745.1"/>
    <property type="molecule type" value="Transcribed_RNA"/>
</dbReference>
<accession>A0A2P2M3E6</accession>
<evidence type="ECO:0000313" key="1">
    <source>
        <dbReference type="EMBL" id="MBX24745.1"/>
    </source>
</evidence>
<proteinExistence type="predicted"/>
<dbReference type="AlphaFoldDB" id="A0A2P2M3E6"/>
<sequence length="54" mass="6137">MQGGGEEVSIEELASNLSTYREQLYQVRQLLVEDPGNSEYVDMKKELTEVSFVP</sequence>
<protein>
    <submittedName>
        <fullName evidence="1">Uncharacterized protein MANES_07G030700</fullName>
    </submittedName>
</protein>
<name>A0A2P2M3E6_RHIMU</name>
<reference evidence="1" key="1">
    <citation type="submission" date="2018-02" db="EMBL/GenBank/DDBJ databases">
        <title>Rhizophora mucronata_Transcriptome.</title>
        <authorList>
            <person name="Meera S.P."/>
            <person name="Sreeshan A."/>
            <person name="Augustine A."/>
        </authorList>
    </citation>
    <scope>NUCLEOTIDE SEQUENCE</scope>
    <source>
        <tissue evidence="1">Leaf</tissue>
    </source>
</reference>
<organism evidence="1">
    <name type="scientific">Rhizophora mucronata</name>
    <name type="common">Asiatic mangrove</name>
    <dbReference type="NCBI Taxonomy" id="61149"/>
    <lineage>
        <taxon>Eukaryota</taxon>
        <taxon>Viridiplantae</taxon>
        <taxon>Streptophyta</taxon>
        <taxon>Embryophyta</taxon>
        <taxon>Tracheophyta</taxon>
        <taxon>Spermatophyta</taxon>
        <taxon>Magnoliopsida</taxon>
        <taxon>eudicotyledons</taxon>
        <taxon>Gunneridae</taxon>
        <taxon>Pentapetalae</taxon>
        <taxon>rosids</taxon>
        <taxon>fabids</taxon>
        <taxon>Malpighiales</taxon>
        <taxon>Rhizophoraceae</taxon>
        <taxon>Rhizophora</taxon>
    </lineage>
</organism>